<feature type="compositionally biased region" description="Basic and acidic residues" evidence="1">
    <location>
        <begin position="1"/>
        <end position="10"/>
    </location>
</feature>
<dbReference type="Proteomes" id="UP000676310">
    <property type="component" value="Unassembled WGS sequence"/>
</dbReference>
<organism evidence="2 3">
    <name type="scientific">Alternaria atra</name>
    <dbReference type="NCBI Taxonomy" id="119953"/>
    <lineage>
        <taxon>Eukaryota</taxon>
        <taxon>Fungi</taxon>
        <taxon>Dikarya</taxon>
        <taxon>Ascomycota</taxon>
        <taxon>Pezizomycotina</taxon>
        <taxon>Dothideomycetes</taxon>
        <taxon>Pleosporomycetidae</taxon>
        <taxon>Pleosporales</taxon>
        <taxon>Pleosporineae</taxon>
        <taxon>Pleosporaceae</taxon>
        <taxon>Alternaria</taxon>
        <taxon>Alternaria sect. Ulocladioides</taxon>
    </lineage>
</organism>
<comment type="caution">
    <text evidence="2">The sequence shown here is derived from an EMBL/GenBank/DDBJ whole genome shotgun (WGS) entry which is preliminary data.</text>
</comment>
<feature type="region of interest" description="Disordered" evidence="1">
    <location>
        <begin position="348"/>
        <end position="419"/>
    </location>
</feature>
<dbReference type="EMBL" id="CAJRGZ010000022">
    <property type="protein sequence ID" value="CAG5174240.1"/>
    <property type="molecule type" value="Genomic_DNA"/>
</dbReference>
<keyword evidence="3" id="KW-1185">Reference proteome</keyword>
<feature type="region of interest" description="Disordered" evidence="1">
    <location>
        <begin position="1"/>
        <end position="20"/>
    </location>
</feature>
<name>A0A8J2I3U2_9PLEO</name>
<feature type="compositionally biased region" description="Low complexity" evidence="1">
    <location>
        <begin position="177"/>
        <end position="188"/>
    </location>
</feature>
<reference evidence="2" key="1">
    <citation type="submission" date="2021-05" db="EMBL/GenBank/DDBJ databases">
        <authorList>
            <person name="Stam R."/>
        </authorList>
    </citation>
    <scope>NUCLEOTIDE SEQUENCE</scope>
    <source>
        <strain evidence="2">CS162</strain>
    </source>
</reference>
<feature type="compositionally biased region" description="Polar residues" evidence="1">
    <location>
        <begin position="195"/>
        <end position="207"/>
    </location>
</feature>
<dbReference type="RefSeq" id="XP_043171314.1">
    <property type="nucleotide sequence ID" value="XM_043315379.1"/>
</dbReference>
<evidence type="ECO:0000313" key="3">
    <source>
        <dbReference type="Proteomes" id="UP000676310"/>
    </source>
</evidence>
<feature type="compositionally biased region" description="Basic and acidic residues" evidence="1">
    <location>
        <begin position="354"/>
        <end position="371"/>
    </location>
</feature>
<proteinExistence type="predicted"/>
<feature type="region of interest" description="Disordered" evidence="1">
    <location>
        <begin position="173"/>
        <end position="212"/>
    </location>
</feature>
<feature type="region of interest" description="Disordered" evidence="1">
    <location>
        <begin position="227"/>
        <end position="278"/>
    </location>
</feature>
<dbReference type="AlphaFoldDB" id="A0A8J2I3U2"/>
<dbReference type="OrthoDB" id="2799468at2759"/>
<gene>
    <name evidence="2" type="ORF">ALTATR162_LOCUS7750</name>
</gene>
<feature type="compositionally biased region" description="Polar residues" evidence="1">
    <location>
        <begin position="260"/>
        <end position="278"/>
    </location>
</feature>
<evidence type="ECO:0000256" key="1">
    <source>
        <dbReference type="SAM" id="MobiDB-lite"/>
    </source>
</evidence>
<accession>A0A8J2I3U2</accession>
<dbReference type="GeneID" id="67019785"/>
<protein>
    <submittedName>
        <fullName evidence="2">Uncharacterized protein</fullName>
    </submittedName>
</protein>
<sequence length="419" mass="46382">MSDTLSEKVSSDASSDATTLSQRFQDQLESILRKLKKDTSSITAEEARTLSENVATRDDRAVRIISAVESLAIANKDLHAAVDGSAEEATTEVFRVAQSIVSNLQKAIGHTNALRPEVEAELQEEITKIEPKIAQGTVIKAEADHLYSLETRAHGHTKKGGIAAAAQSITARRERQLSLSSGSGSNLSPIRGRSRANSRNFTSPQQKSRQERLNKFHHAEMAVRPKIEAGTTTKPETNHLHSLEVRTNGGTEKSGASVRRVSNASSESPRANSKSAHSCSQQYLLYEQEYLRNVETAIKLQTENDTAPQFDANTLREMRAHDHTENDGLSATAQPFMCHRRQEPLSDVSISSTTEHHRQQSQHDKDLNKVDEELEEDENETQVKTLVQDGYGQVDENGRFQLGNGENSRCCSDTKRVTW</sequence>
<evidence type="ECO:0000313" key="2">
    <source>
        <dbReference type="EMBL" id="CAG5174240.1"/>
    </source>
</evidence>